<gene>
    <name evidence="2" type="ORF">H8S23_06840</name>
</gene>
<evidence type="ECO:0000256" key="1">
    <source>
        <dbReference type="SAM" id="Phobius"/>
    </source>
</evidence>
<evidence type="ECO:0000313" key="3">
    <source>
        <dbReference type="Proteomes" id="UP000659630"/>
    </source>
</evidence>
<dbReference type="AlphaFoldDB" id="A0A923IDM6"/>
<proteinExistence type="predicted"/>
<accession>A0A923IDM6</accession>
<organism evidence="2 3">
    <name type="scientific">Anaerofilum hominis</name>
    <dbReference type="NCBI Taxonomy" id="2763016"/>
    <lineage>
        <taxon>Bacteria</taxon>
        <taxon>Bacillati</taxon>
        <taxon>Bacillota</taxon>
        <taxon>Clostridia</taxon>
        <taxon>Eubacteriales</taxon>
        <taxon>Oscillospiraceae</taxon>
        <taxon>Anaerofilum</taxon>
    </lineage>
</organism>
<reference evidence="2" key="1">
    <citation type="submission" date="2020-08" db="EMBL/GenBank/DDBJ databases">
        <title>Genome public.</title>
        <authorList>
            <person name="Liu C."/>
            <person name="Sun Q."/>
        </authorList>
    </citation>
    <scope>NUCLEOTIDE SEQUENCE</scope>
    <source>
        <strain evidence="2">BX8</strain>
    </source>
</reference>
<dbReference type="RefSeq" id="WP_186887584.1">
    <property type="nucleotide sequence ID" value="NZ_JACONZ010000002.1"/>
</dbReference>
<feature type="transmembrane region" description="Helical" evidence="1">
    <location>
        <begin position="33"/>
        <end position="56"/>
    </location>
</feature>
<evidence type="ECO:0000313" key="2">
    <source>
        <dbReference type="EMBL" id="MBC5581220.1"/>
    </source>
</evidence>
<dbReference type="Proteomes" id="UP000659630">
    <property type="component" value="Unassembled WGS sequence"/>
</dbReference>
<comment type="caution">
    <text evidence="2">The sequence shown here is derived from an EMBL/GenBank/DDBJ whole genome shotgun (WGS) entry which is preliminary data.</text>
</comment>
<dbReference type="EMBL" id="JACONZ010000002">
    <property type="protein sequence ID" value="MBC5581220.1"/>
    <property type="molecule type" value="Genomic_DNA"/>
</dbReference>
<protein>
    <submittedName>
        <fullName evidence="2">Uncharacterized protein</fullName>
    </submittedName>
</protein>
<keyword evidence="3" id="KW-1185">Reference proteome</keyword>
<sequence>MGYYRRYLAIYLSVALAAGLLWAAAELVWDLPLLFSLPFFVLVVFLAAIFCSAAGMRRYQKMNLRLLQTGDTRAFLQEISACEKAANRNTRNTILISKAYAYLLEGRWDAASALLSGLDLASCRQPRARQNDRCAYSVRCAGLAINCDQYPAAEQHLAALRREVAALKSTDTLQVHYAKMLQDLDQMLAVRRGEAGGHAAYFRNQLEMAGDLVSRAGAAYYLARALLLEEGDREKALEYFDYTAAAVPRLAVGRDAAQRAAALRGALSG</sequence>
<keyword evidence="1" id="KW-1133">Transmembrane helix</keyword>
<keyword evidence="1" id="KW-0472">Membrane</keyword>
<keyword evidence="1" id="KW-0812">Transmembrane</keyword>
<name>A0A923IDM6_9FIRM</name>